<name>A0A0Q0UEG7_9CORY</name>
<dbReference type="Gene3D" id="2.60.40.2850">
    <property type="match status" value="1"/>
</dbReference>
<proteinExistence type="predicted"/>
<dbReference type="STRING" id="1544413.Clow_01182"/>
<dbReference type="AlphaFoldDB" id="A0A0Q0UEG7"/>
<protein>
    <submittedName>
        <fullName evidence="1">Bacteriocin</fullName>
    </submittedName>
</protein>
<dbReference type="Pfam" id="PF09683">
    <property type="entry name" value="Lactococcin_972"/>
    <property type="match status" value="1"/>
</dbReference>
<reference evidence="1 2" key="1">
    <citation type="submission" date="2015-10" db="EMBL/GenBank/DDBJ databases">
        <title>Corynebacteirum lowii and Corynebacterium oculi species nova, derived from human clinical disease and and emended description of Corynebacterium mastiditis.</title>
        <authorList>
            <person name="Bernard K."/>
            <person name="Pacheco A.L."/>
            <person name="Mcdougall C."/>
            <person name="Burtx T."/>
            <person name="Weibe D."/>
            <person name="Tyler S."/>
            <person name="Olson A.B."/>
            <person name="Cnockaert M."/>
            <person name="Eguchi H."/>
            <person name="Kuwahara T."/>
            <person name="Nakayama-Imaohji H."/>
            <person name="Boudewijins M."/>
            <person name="Van Hoecke F."/>
            <person name="Bernier A.-M."/>
            <person name="Vandamme P."/>
        </authorList>
    </citation>
    <scope>NUCLEOTIDE SEQUENCE [LARGE SCALE GENOMIC DNA]</scope>
    <source>
        <strain evidence="1 2">NML 130206</strain>
    </source>
</reference>
<dbReference type="PATRIC" id="fig|1544413.3.peg.1191"/>
<sequence>MSTKRFVGVMATVGTALVLLGVGVVGAQEDGPVDEAENDYTGYEAGVMAEGREAGADGPLDWFADIKRQQDPPRGGEWEYGLWGGKARSYFDHPSECHGSTVMINGRKMRSVDTAAGHASVAEKWVLNKDDIRDEYYYRFC</sequence>
<gene>
    <name evidence="1" type="ORF">Clow_01182</name>
</gene>
<evidence type="ECO:0000313" key="1">
    <source>
        <dbReference type="EMBL" id="KQB86263.1"/>
    </source>
</evidence>
<comment type="caution">
    <text evidence="1">The sequence shown here is derived from an EMBL/GenBank/DDBJ whole genome shotgun (WGS) entry which is preliminary data.</text>
</comment>
<dbReference type="InterPro" id="IPR006540">
    <property type="entry name" value="Lactococcin_972"/>
</dbReference>
<evidence type="ECO:0000313" key="2">
    <source>
        <dbReference type="Proteomes" id="UP000050488"/>
    </source>
</evidence>
<keyword evidence="2" id="KW-1185">Reference proteome</keyword>
<accession>A0A0Q0UEG7</accession>
<dbReference type="RefSeq" id="WP_211256938.1">
    <property type="nucleotide sequence ID" value="NZ_JAUSQY010000001.1"/>
</dbReference>
<dbReference type="Proteomes" id="UP000050488">
    <property type="component" value="Unassembled WGS sequence"/>
</dbReference>
<organism evidence="1 2">
    <name type="scientific">Corynebacterium lowii</name>
    <dbReference type="NCBI Taxonomy" id="1544413"/>
    <lineage>
        <taxon>Bacteria</taxon>
        <taxon>Bacillati</taxon>
        <taxon>Actinomycetota</taxon>
        <taxon>Actinomycetes</taxon>
        <taxon>Mycobacteriales</taxon>
        <taxon>Corynebacteriaceae</taxon>
        <taxon>Corynebacterium</taxon>
    </lineage>
</organism>
<dbReference type="EMBL" id="LKEV01000003">
    <property type="protein sequence ID" value="KQB86263.1"/>
    <property type="molecule type" value="Genomic_DNA"/>
</dbReference>